<organism evidence="2 3">
    <name type="scientific">Methylobacterium nodulans (strain LMG 21967 / CNCM I-2342 / ORS 2060)</name>
    <dbReference type="NCBI Taxonomy" id="460265"/>
    <lineage>
        <taxon>Bacteria</taxon>
        <taxon>Pseudomonadati</taxon>
        <taxon>Pseudomonadota</taxon>
        <taxon>Alphaproteobacteria</taxon>
        <taxon>Hyphomicrobiales</taxon>
        <taxon>Methylobacteriaceae</taxon>
        <taxon>Methylobacterium</taxon>
    </lineage>
</organism>
<dbReference type="Proteomes" id="UP000008207">
    <property type="component" value="Chromosome"/>
</dbReference>
<name>B8IHH8_METNO</name>
<dbReference type="STRING" id="460265.Mnod_6896"/>
<evidence type="ECO:0000313" key="2">
    <source>
        <dbReference type="EMBL" id="ACL61641.1"/>
    </source>
</evidence>
<dbReference type="EMBL" id="CP001349">
    <property type="protein sequence ID" value="ACL61641.1"/>
    <property type="molecule type" value="Genomic_DNA"/>
</dbReference>
<sequence length="215" mass="23227">MRRAETKNPATAEPGGVKGKASLSAAIDKHILRVRYISSLGVGDLPCARSTGRKARRSAGRVRRGSAMSGRMAQSFVCFPPVHSLCEPVDRSGELAAVPAPSRGYRPQRARFRRLGHGEVAHHQPAQLRQSALTAPTSGYRTVPHRARPRTVLERAPPGATCRSPDGSTMSQNKGRRPALAGAKQGRSPRSLDEEPHAVDARRCHHRPGEPVPAR</sequence>
<reference evidence="2 3" key="1">
    <citation type="submission" date="2009-01" db="EMBL/GenBank/DDBJ databases">
        <title>Complete sequence of chromosome of Methylobacterium nodulans ORS 2060.</title>
        <authorList>
            <consortium name="US DOE Joint Genome Institute"/>
            <person name="Lucas S."/>
            <person name="Copeland A."/>
            <person name="Lapidus A."/>
            <person name="Glavina del Rio T."/>
            <person name="Dalin E."/>
            <person name="Tice H."/>
            <person name="Bruce D."/>
            <person name="Goodwin L."/>
            <person name="Pitluck S."/>
            <person name="Sims D."/>
            <person name="Brettin T."/>
            <person name="Detter J.C."/>
            <person name="Han C."/>
            <person name="Larimer F."/>
            <person name="Land M."/>
            <person name="Hauser L."/>
            <person name="Kyrpides N."/>
            <person name="Ivanova N."/>
            <person name="Marx C.J."/>
            <person name="Richardson P."/>
        </authorList>
    </citation>
    <scope>NUCLEOTIDE SEQUENCE [LARGE SCALE GENOMIC DNA]</scope>
    <source>
        <strain evidence="3">LMG 21967 / CNCM I-2342 / ORS 2060</strain>
    </source>
</reference>
<accession>B8IHH8</accession>
<proteinExistence type="predicted"/>
<dbReference type="KEGG" id="mno:Mnod_6896"/>
<protein>
    <submittedName>
        <fullName evidence="2">Uncharacterized protein</fullName>
    </submittedName>
</protein>
<evidence type="ECO:0000256" key="1">
    <source>
        <dbReference type="SAM" id="MobiDB-lite"/>
    </source>
</evidence>
<feature type="region of interest" description="Disordered" evidence="1">
    <location>
        <begin position="1"/>
        <end position="21"/>
    </location>
</feature>
<gene>
    <name evidence="2" type="ordered locus">Mnod_6896</name>
</gene>
<dbReference type="AlphaFoldDB" id="B8IHH8"/>
<evidence type="ECO:0000313" key="3">
    <source>
        <dbReference type="Proteomes" id="UP000008207"/>
    </source>
</evidence>
<feature type="region of interest" description="Disordered" evidence="1">
    <location>
        <begin position="121"/>
        <end position="215"/>
    </location>
</feature>
<keyword evidence="3" id="KW-1185">Reference proteome</keyword>
<feature type="compositionally biased region" description="Basic and acidic residues" evidence="1">
    <location>
        <begin position="190"/>
        <end position="202"/>
    </location>
</feature>
<feature type="compositionally biased region" description="Polar residues" evidence="1">
    <location>
        <begin position="127"/>
        <end position="140"/>
    </location>
</feature>
<dbReference type="HOGENOM" id="CLU_1281987_0_0_5"/>